<dbReference type="Proteomes" id="UP000436468">
    <property type="component" value="Unassembled WGS sequence"/>
</dbReference>
<dbReference type="InterPro" id="IPR000182">
    <property type="entry name" value="GNAT_dom"/>
</dbReference>
<accession>A0A844SJ72</accession>
<proteinExistence type="predicted"/>
<organism evidence="2 3">
    <name type="scientific">Bradyrhizobium pachyrhizi</name>
    <dbReference type="NCBI Taxonomy" id="280333"/>
    <lineage>
        <taxon>Bacteria</taxon>
        <taxon>Pseudomonadati</taxon>
        <taxon>Pseudomonadota</taxon>
        <taxon>Alphaproteobacteria</taxon>
        <taxon>Hyphomicrobiales</taxon>
        <taxon>Nitrobacteraceae</taxon>
        <taxon>Bradyrhizobium</taxon>
    </lineage>
</organism>
<dbReference type="PROSITE" id="PS51186">
    <property type="entry name" value="GNAT"/>
    <property type="match status" value="1"/>
</dbReference>
<dbReference type="RefSeq" id="WP_028337179.1">
    <property type="nucleotide sequence ID" value="NZ_CP121667.1"/>
</dbReference>
<evidence type="ECO:0000313" key="2">
    <source>
        <dbReference type="EMBL" id="MVT65666.1"/>
    </source>
</evidence>
<dbReference type="EMBL" id="WQNF01000006">
    <property type="protein sequence ID" value="MVT65666.1"/>
    <property type="molecule type" value="Genomic_DNA"/>
</dbReference>
<dbReference type="Gene3D" id="3.40.630.30">
    <property type="match status" value="1"/>
</dbReference>
<dbReference type="GO" id="GO:0016747">
    <property type="term" value="F:acyltransferase activity, transferring groups other than amino-acyl groups"/>
    <property type="evidence" value="ECO:0007669"/>
    <property type="project" value="InterPro"/>
</dbReference>
<evidence type="ECO:0000313" key="3">
    <source>
        <dbReference type="Proteomes" id="UP000436468"/>
    </source>
</evidence>
<reference evidence="2 3" key="1">
    <citation type="submission" date="2019-12" db="EMBL/GenBank/DDBJ databases">
        <title>Draft genome sequences Bradyrhizobium cajani AMBPC1010, Bradyrhizobium pachyrhizi AMBPC1040 and Bradyrhizobium yuanmingense ALSPC3051, three plant growth promoting strains isolated from nodules of Cajanus cajan L. in Dominican Republic.</title>
        <authorList>
            <person name="Flores-Felix J.D."/>
            <person name="Araujo J."/>
            <person name="Diaz-Alcantara C."/>
            <person name="Gonzalez-Andres F."/>
            <person name="Velazquez E."/>
        </authorList>
    </citation>
    <scope>NUCLEOTIDE SEQUENCE [LARGE SCALE GENOMIC DNA]</scope>
    <source>
        <strain evidence="2 3">1040</strain>
    </source>
</reference>
<sequence>MIKTRLATWSDADAISALLTAESGEHGGMLLGRWPREVIETRIANGQPIVIATDDEGRLLGALLTSEKGYGEAPPVQAMLTAWPGSPDAYVYGPVCVSRNARGLGVLEALYAKLQATFRGREAILFIREDNPRSLKAHLRLGMREVARYDFGGKVFIVLSDRPDLRQ</sequence>
<dbReference type="Pfam" id="PF00583">
    <property type="entry name" value="Acetyltransf_1"/>
    <property type="match status" value="1"/>
</dbReference>
<keyword evidence="3" id="KW-1185">Reference proteome</keyword>
<dbReference type="InterPro" id="IPR016181">
    <property type="entry name" value="Acyl_CoA_acyltransferase"/>
</dbReference>
<gene>
    <name evidence="2" type="ORF">GPL21_11170</name>
</gene>
<feature type="domain" description="N-acetyltransferase" evidence="1">
    <location>
        <begin position="2"/>
        <end position="164"/>
    </location>
</feature>
<keyword evidence="2" id="KW-0808">Transferase</keyword>
<protein>
    <submittedName>
        <fullName evidence="2">N-acetyltransferase</fullName>
    </submittedName>
</protein>
<dbReference type="AlphaFoldDB" id="A0A844SJ72"/>
<evidence type="ECO:0000259" key="1">
    <source>
        <dbReference type="PROSITE" id="PS51186"/>
    </source>
</evidence>
<dbReference type="SUPFAM" id="SSF55729">
    <property type="entry name" value="Acyl-CoA N-acyltransferases (Nat)"/>
    <property type="match status" value="1"/>
</dbReference>
<comment type="caution">
    <text evidence="2">The sequence shown here is derived from an EMBL/GenBank/DDBJ whole genome shotgun (WGS) entry which is preliminary data.</text>
</comment>
<name>A0A844SJ72_9BRAD</name>